<organism evidence="3 4">
    <name type="scientific">Paenibacillus algicola</name>
    <dbReference type="NCBI Taxonomy" id="2565926"/>
    <lineage>
        <taxon>Bacteria</taxon>
        <taxon>Bacillati</taxon>
        <taxon>Bacillota</taxon>
        <taxon>Bacilli</taxon>
        <taxon>Bacillales</taxon>
        <taxon>Paenibacillaceae</taxon>
        <taxon>Paenibacillus</taxon>
    </lineage>
</organism>
<dbReference type="AlphaFoldDB" id="A0A4P8XHJ6"/>
<evidence type="ECO:0000313" key="3">
    <source>
        <dbReference type="EMBL" id="QCT01996.1"/>
    </source>
</evidence>
<reference evidence="3 4" key="1">
    <citation type="submission" date="2019-05" db="EMBL/GenBank/DDBJ databases">
        <authorList>
            <person name="Chen C."/>
        </authorList>
    </citation>
    <scope>NUCLEOTIDE SEQUENCE [LARGE SCALE GENOMIC DNA]</scope>
    <source>
        <strain evidence="3 4">HB172198</strain>
    </source>
</reference>
<evidence type="ECO:0000313" key="4">
    <source>
        <dbReference type="Proteomes" id="UP000300879"/>
    </source>
</evidence>
<evidence type="ECO:0000256" key="1">
    <source>
        <dbReference type="SAM" id="Phobius"/>
    </source>
</evidence>
<dbReference type="OrthoDB" id="2678751at2"/>
<keyword evidence="1" id="KW-1133">Transmembrane helix</keyword>
<dbReference type="Pfam" id="PF08955">
    <property type="entry name" value="BofC_C"/>
    <property type="match status" value="1"/>
</dbReference>
<dbReference type="Proteomes" id="UP000300879">
    <property type="component" value="Chromosome"/>
</dbReference>
<feature type="transmembrane region" description="Helical" evidence="1">
    <location>
        <begin position="20"/>
        <end position="37"/>
    </location>
</feature>
<keyword evidence="4" id="KW-1185">Reference proteome</keyword>
<dbReference type="InterPro" id="IPR038117">
    <property type="entry name" value="BofC_C_sf"/>
</dbReference>
<dbReference type="InterPro" id="IPR015050">
    <property type="entry name" value="BofC_C"/>
</dbReference>
<keyword evidence="1" id="KW-0812">Transmembrane</keyword>
<sequence length="238" mass="27315">MDIFQIRKLWRKRWKRWRRAIWTCSLFIGIGLLAFSGNQLTERMKELLTQDTHPAPIALETLLQLQIDPQAEQQADFTEEQQQFMKTLNEYQGQMQVHLRTVYVCGVEEKSLGLHSADGIYALMNQNPALRGSFDSEGEVWLEEAVADDLSPSCKEQAYISVDQQGNLTLFDGPPEKDKVIQTFFQLDIGSMESSLPVDVVRQLQHGIRVQDIEEYNSVLSTFSDYARDLAEDVMKAH</sequence>
<evidence type="ECO:0000259" key="2">
    <source>
        <dbReference type="Pfam" id="PF08955"/>
    </source>
</evidence>
<feature type="domain" description="Bypass of forespore C C-terminal" evidence="2">
    <location>
        <begin position="148"/>
        <end position="224"/>
    </location>
</feature>
<gene>
    <name evidence="3" type="ORF">E6C60_1280</name>
</gene>
<dbReference type="EMBL" id="CP040396">
    <property type="protein sequence ID" value="QCT01996.1"/>
    <property type="molecule type" value="Genomic_DNA"/>
</dbReference>
<keyword evidence="1" id="KW-0472">Membrane</keyword>
<dbReference type="KEGG" id="palo:E6C60_1280"/>
<name>A0A4P8XHJ6_9BACL</name>
<proteinExistence type="predicted"/>
<accession>A0A4P8XHJ6</accession>
<dbReference type="Gene3D" id="3.30.70.1740">
    <property type="entry name" value="Bypass-of-forespore C, C-terminal domain"/>
    <property type="match status" value="1"/>
</dbReference>
<protein>
    <recommendedName>
        <fullName evidence="2">Bypass of forespore C C-terminal domain-containing protein</fullName>
    </recommendedName>
</protein>